<accession>A0A0A2MM06</accession>
<dbReference type="SFLD" id="SFLDG01129">
    <property type="entry name" value="C1.5:_HAD__Beta-PGM__Phosphata"/>
    <property type="match status" value="1"/>
</dbReference>
<dbReference type="EMBL" id="JRLW01000009">
    <property type="protein sequence ID" value="KGO89320.1"/>
    <property type="molecule type" value="Genomic_DNA"/>
</dbReference>
<reference evidence="1 2" key="1">
    <citation type="submission" date="2013-09" db="EMBL/GenBank/DDBJ databases">
        <authorList>
            <person name="Zeng Z."/>
            <person name="Chen C."/>
        </authorList>
    </citation>
    <scope>NUCLEOTIDE SEQUENCE [LARGE SCALE GENOMIC DNA]</scope>
    <source>
        <strain evidence="1 2">GH29-5</strain>
    </source>
</reference>
<dbReference type="NCBIfam" id="TIGR01549">
    <property type="entry name" value="HAD-SF-IA-v1"/>
    <property type="match status" value="1"/>
</dbReference>
<dbReference type="InterPro" id="IPR023198">
    <property type="entry name" value="PGP-like_dom2"/>
</dbReference>
<dbReference type="GO" id="GO:0008253">
    <property type="term" value="F:5'-nucleotidase activity"/>
    <property type="evidence" value="ECO:0007669"/>
    <property type="project" value="InterPro"/>
</dbReference>
<organism evidence="1 2">
    <name type="scientific">Flavobacterium suncheonense GH29-5 = DSM 17707</name>
    <dbReference type="NCBI Taxonomy" id="1121899"/>
    <lineage>
        <taxon>Bacteria</taxon>
        <taxon>Pseudomonadati</taxon>
        <taxon>Bacteroidota</taxon>
        <taxon>Flavobacteriia</taxon>
        <taxon>Flavobacteriales</taxon>
        <taxon>Flavobacteriaceae</taxon>
        <taxon>Flavobacterium</taxon>
    </lineage>
</organism>
<evidence type="ECO:0000313" key="1">
    <source>
        <dbReference type="EMBL" id="KGO89320.1"/>
    </source>
</evidence>
<dbReference type="InterPro" id="IPR011951">
    <property type="entry name" value="HAD-SF_hydro_IA_YjjG/PynA"/>
</dbReference>
<dbReference type="PANTHER" id="PTHR47478:SF1">
    <property type="entry name" value="PYRIMIDINE 5'-NUCLEOTIDASE YJJG"/>
    <property type="match status" value="1"/>
</dbReference>
<dbReference type="STRING" id="1121899.GCA_000430025_00388"/>
<dbReference type="OrthoDB" id="9802350at2"/>
<dbReference type="Proteomes" id="UP000030121">
    <property type="component" value="Unassembled WGS sequence"/>
</dbReference>
<dbReference type="AlphaFoldDB" id="A0A0A2MM06"/>
<protein>
    <submittedName>
        <fullName evidence="1">Haloacid dehalogenase</fullName>
    </submittedName>
</protein>
<dbReference type="Gene3D" id="3.40.50.1000">
    <property type="entry name" value="HAD superfamily/HAD-like"/>
    <property type="match status" value="1"/>
</dbReference>
<keyword evidence="2" id="KW-1185">Reference proteome</keyword>
<sequence>MRFTNKTDIFFDLDHTLWDFERNSALTFEAIFQKHGIGVNLQEFLKHYVPINQYYWVLYREEKIGHQELRYKRLKDSFDRMSYTVEDATVDLISDDYIRYLPTFNHLFDGAIDVLDYLKPKYNLHIITNGFQEVQTGKLRNSNIAHYFATVTNSEMAGVKKPNPKIFEYALNLAKTDRASSLMIGDSFEADIEGALNVGLDAVFFNEFKMEVRKDIAQVFHLSELKNIL</sequence>
<comment type="caution">
    <text evidence="1">The sequence shown here is derived from an EMBL/GenBank/DDBJ whole genome shotgun (WGS) entry which is preliminary data.</text>
</comment>
<dbReference type="SUPFAM" id="SSF56784">
    <property type="entry name" value="HAD-like"/>
    <property type="match status" value="1"/>
</dbReference>
<dbReference type="RefSeq" id="WP_026981398.1">
    <property type="nucleotide sequence ID" value="NZ_JRLW01000009.1"/>
</dbReference>
<evidence type="ECO:0000313" key="2">
    <source>
        <dbReference type="Proteomes" id="UP000030121"/>
    </source>
</evidence>
<proteinExistence type="predicted"/>
<dbReference type="NCBIfam" id="TIGR02254">
    <property type="entry name" value="YjjG_YfnB"/>
    <property type="match status" value="1"/>
</dbReference>
<dbReference type="SFLD" id="SFLDS00003">
    <property type="entry name" value="Haloacid_Dehalogenase"/>
    <property type="match status" value="1"/>
</dbReference>
<dbReference type="InterPro" id="IPR006439">
    <property type="entry name" value="HAD-SF_hydro_IA"/>
</dbReference>
<dbReference type="InterPro" id="IPR036412">
    <property type="entry name" value="HAD-like_sf"/>
</dbReference>
<dbReference type="eggNOG" id="COG1011">
    <property type="taxonomic scope" value="Bacteria"/>
</dbReference>
<dbReference type="InterPro" id="IPR023214">
    <property type="entry name" value="HAD_sf"/>
</dbReference>
<gene>
    <name evidence="1" type="ORF">Q764_08035</name>
</gene>
<dbReference type="InterPro" id="IPR052550">
    <property type="entry name" value="Pyrimidine_5'-ntase_YjjG"/>
</dbReference>
<dbReference type="Gene3D" id="1.10.150.240">
    <property type="entry name" value="Putative phosphatase, domain 2"/>
    <property type="match status" value="1"/>
</dbReference>
<dbReference type="PANTHER" id="PTHR47478">
    <property type="match status" value="1"/>
</dbReference>
<name>A0A0A2MM06_9FLAO</name>
<dbReference type="Pfam" id="PF00702">
    <property type="entry name" value="Hydrolase"/>
    <property type="match status" value="1"/>
</dbReference>